<reference evidence="1 2" key="1">
    <citation type="submission" date="2022-09" db="EMBL/GenBank/DDBJ databases">
        <title>Evolutionary Diversification of Methanotrophic Ca. Methanophagales (ANME-1) and Their Expansive Virome.</title>
        <authorList>
            <person name="Laso-Perez R."/>
            <person name="Wu F."/>
            <person name="Cremiere A."/>
            <person name="Speth D."/>
            <person name="Magyar J.S."/>
            <person name="Krupovic M."/>
            <person name="Orphan V.J."/>
        </authorList>
    </citation>
    <scope>NUCLEOTIDE SEQUENCE [LARGE SCALE GENOMIC DNA]</scope>
    <source>
        <strain evidence="1">PBV299</strain>
    </source>
</reference>
<protein>
    <submittedName>
        <fullName evidence="1">Uncharacterized protein</fullName>
    </submittedName>
</protein>
<name>A0ABY6GND7_9CAUD</name>
<evidence type="ECO:0000313" key="1">
    <source>
        <dbReference type="EMBL" id="UYL64860.1"/>
    </source>
</evidence>
<organism evidence="1 2">
    <name type="scientific">Methanophagales virus PBV299</name>
    <dbReference type="NCBI Taxonomy" id="2987730"/>
    <lineage>
        <taxon>Viruses</taxon>
        <taxon>Duplodnaviria</taxon>
        <taxon>Heunggongvirae</taxon>
        <taxon>Uroviricota</taxon>
        <taxon>Caudoviricetes</taxon>
        <taxon>Nakonvirales</taxon>
        <taxon>Ahpuchviridae</taxon>
        <taxon>Kisinvirus</taxon>
        <taxon>Kisinvirus pescaderoense</taxon>
    </lineage>
</organism>
<sequence length="69" mass="8562">MNRHLISFYFFVWPVGDKMRRGDGKMEIYKTVSEIDIEKEILREKRIKALEYSFISPQYREYLRKRINE</sequence>
<accession>A0ABY6GND7</accession>
<proteinExistence type="predicted"/>
<dbReference type="EMBL" id="OP413838">
    <property type="protein sequence ID" value="UYL64860.1"/>
    <property type="molecule type" value="Genomic_DNA"/>
</dbReference>
<gene>
    <name evidence="1" type="ORF">OFDIEDLO_00064</name>
</gene>
<keyword evidence="2" id="KW-1185">Reference proteome</keyword>
<evidence type="ECO:0000313" key="2">
    <source>
        <dbReference type="Proteomes" id="UP001156193"/>
    </source>
</evidence>
<dbReference type="Proteomes" id="UP001156193">
    <property type="component" value="Segment"/>
</dbReference>